<proteinExistence type="predicted"/>
<keyword evidence="2" id="KW-1185">Reference proteome</keyword>
<name>A0A5J9SMT6_9POAL</name>
<dbReference type="EMBL" id="RWGY01000607">
    <property type="protein sequence ID" value="TVU00318.1"/>
    <property type="molecule type" value="Genomic_DNA"/>
</dbReference>
<dbReference type="Gramene" id="TVU00318">
    <property type="protein sequence ID" value="TVU00318"/>
    <property type="gene ID" value="EJB05_54264"/>
</dbReference>
<accession>A0A5J9SMT6</accession>
<dbReference type="AlphaFoldDB" id="A0A5J9SMT6"/>
<organism evidence="1 2">
    <name type="scientific">Eragrostis curvula</name>
    <name type="common">weeping love grass</name>
    <dbReference type="NCBI Taxonomy" id="38414"/>
    <lineage>
        <taxon>Eukaryota</taxon>
        <taxon>Viridiplantae</taxon>
        <taxon>Streptophyta</taxon>
        <taxon>Embryophyta</taxon>
        <taxon>Tracheophyta</taxon>
        <taxon>Spermatophyta</taxon>
        <taxon>Magnoliopsida</taxon>
        <taxon>Liliopsida</taxon>
        <taxon>Poales</taxon>
        <taxon>Poaceae</taxon>
        <taxon>PACMAD clade</taxon>
        <taxon>Chloridoideae</taxon>
        <taxon>Eragrostideae</taxon>
        <taxon>Eragrostidinae</taxon>
        <taxon>Eragrostis</taxon>
    </lineage>
</organism>
<comment type="caution">
    <text evidence="1">The sequence shown here is derived from an EMBL/GenBank/DDBJ whole genome shotgun (WGS) entry which is preliminary data.</text>
</comment>
<dbReference type="Proteomes" id="UP000324897">
    <property type="component" value="Unassembled WGS sequence"/>
</dbReference>
<evidence type="ECO:0000313" key="1">
    <source>
        <dbReference type="EMBL" id="TVU00318.1"/>
    </source>
</evidence>
<sequence length="88" mass="9591">MASRRVAAIRQGDLGVDRKQAQVQALPDIDLYSRWGICALLGPGGVASSVHDRILGFSFPGSINFTVNKLRELPSDFGKQTKDNEFSV</sequence>
<gene>
    <name evidence="1" type="ORF">EJB05_54264</name>
</gene>
<evidence type="ECO:0000313" key="2">
    <source>
        <dbReference type="Proteomes" id="UP000324897"/>
    </source>
</evidence>
<protein>
    <submittedName>
        <fullName evidence="1">Uncharacterized protein</fullName>
    </submittedName>
</protein>
<reference evidence="1 2" key="1">
    <citation type="journal article" date="2019" name="Sci. Rep.">
        <title>A high-quality genome of Eragrostis curvula grass provides insights into Poaceae evolution and supports new strategies to enhance forage quality.</title>
        <authorList>
            <person name="Carballo J."/>
            <person name="Santos B.A.C.M."/>
            <person name="Zappacosta D."/>
            <person name="Garbus I."/>
            <person name="Selva J.P."/>
            <person name="Gallo C.A."/>
            <person name="Diaz A."/>
            <person name="Albertini E."/>
            <person name="Caccamo M."/>
            <person name="Echenique V."/>
        </authorList>
    </citation>
    <scope>NUCLEOTIDE SEQUENCE [LARGE SCALE GENOMIC DNA]</scope>
    <source>
        <strain evidence="2">cv. Victoria</strain>
        <tissue evidence="1">Leaf</tissue>
    </source>
</reference>